<feature type="non-terminal residue" evidence="2">
    <location>
        <position position="1"/>
    </location>
</feature>
<reference evidence="2 3" key="1">
    <citation type="journal article" date="2021" name="Sci. Rep.">
        <title>Genome sequencing of the multicellular alga Astrephomene provides insights into convergent evolution of germ-soma differentiation.</title>
        <authorList>
            <person name="Yamashita S."/>
            <person name="Yamamoto K."/>
            <person name="Matsuzaki R."/>
            <person name="Suzuki S."/>
            <person name="Yamaguchi H."/>
            <person name="Hirooka S."/>
            <person name="Minakuchi Y."/>
            <person name="Miyagishima S."/>
            <person name="Kawachi M."/>
            <person name="Toyoda A."/>
            <person name="Nozaki H."/>
        </authorList>
    </citation>
    <scope>NUCLEOTIDE SEQUENCE [LARGE SCALE GENOMIC DNA]</scope>
    <source>
        <strain evidence="2 3">NIES-4017</strain>
    </source>
</reference>
<accession>A0AAD3DK68</accession>
<sequence>MGASESKPPTNPVLARIEQEAVRAAIPKGLKDERSRQLEYELNWCYNRNNWFFTAGGLTMGVILGYSMKSVQPIAWAAILAPAGDWLYEQHACRELHDAYGEHQRRLKLQAAEAAERARADVREHFDAMQQEQEQQQQRQQEGQQGQG</sequence>
<evidence type="ECO:0000256" key="1">
    <source>
        <dbReference type="SAM" id="MobiDB-lite"/>
    </source>
</evidence>
<keyword evidence="3" id="KW-1185">Reference proteome</keyword>
<organism evidence="2 3">
    <name type="scientific">Astrephomene gubernaculifera</name>
    <dbReference type="NCBI Taxonomy" id="47775"/>
    <lineage>
        <taxon>Eukaryota</taxon>
        <taxon>Viridiplantae</taxon>
        <taxon>Chlorophyta</taxon>
        <taxon>core chlorophytes</taxon>
        <taxon>Chlorophyceae</taxon>
        <taxon>CS clade</taxon>
        <taxon>Chlamydomonadales</taxon>
        <taxon>Astrephomenaceae</taxon>
        <taxon>Astrephomene</taxon>
    </lineage>
</organism>
<feature type="region of interest" description="Disordered" evidence="1">
    <location>
        <begin position="116"/>
        <end position="148"/>
    </location>
</feature>
<comment type="caution">
    <text evidence="2">The sequence shown here is derived from an EMBL/GenBank/DDBJ whole genome shotgun (WGS) entry which is preliminary data.</text>
</comment>
<evidence type="ECO:0000313" key="2">
    <source>
        <dbReference type="EMBL" id="GFR43395.1"/>
    </source>
</evidence>
<dbReference type="EMBL" id="BMAR01000005">
    <property type="protein sequence ID" value="GFR43395.1"/>
    <property type="molecule type" value="Genomic_DNA"/>
</dbReference>
<protein>
    <submittedName>
        <fullName evidence="2">Uncharacterized protein</fullName>
    </submittedName>
</protein>
<feature type="compositionally biased region" description="Low complexity" evidence="1">
    <location>
        <begin position="130"/>
        <end position="148"/>
    </location>
</feature>
<gene>
    <name evidence="2" type="ORF">Agub_g4474</name>
</gene>
<dbReference type="Proteomes" id="UP001054857">
    <property type="component" value="Unassembled WGS sequence"/>
</dbReference>
<name>A0AAD3DK68_9CHLO</name>
<feature type="compositionally biased region" description="Basic and acidic residues" evidence="1">
    <location>
        <begin position="116"/>
        <end position="127"/>
    </location>
</feature>
<dbReference type="AlphaFoldDB" id="A0AAD3DK68"/>
<proteinExistence type="predicted"/>
<evidence type="ECO:0000313" key="3">
    <source>
        <dbReference type="Proteomes" id="UP001054857"/>
    </source>
</evidence>